<sequence>MPWPSLAAEKPVYRIPHIWGSWSEMHDDVDEHVDSLNYV</sequence>
<proteinExistence type="predicted"/>
<reference evidence="1 2" key="1">
    <citation type="journal article" date="2016" name="Sci. Rep.">
        <title>Penicillium arizonense, a new, genome sequenced fungal species, reveals a high chemical diversity in secreted metabolites.</title>
        <authorList>
            <person name="Grijseels S."/>
            <person name="Nielsen J.C."/>
            <person name="Randelovic M."/>
            <person name="Nielsen J."/>
            <person name="Nielsen K.F."/>
            <person name="Workman M."/>
            <person name="Frisvad J.C."/>
        </authorList>
    </citation>
    <scope>NUCLEOTIDE SEQUENCE [LARGE SCALE GENOMIC DNA]</scope>
    <source>
        <strain evidence="1 2">CBS 141311</strain>
    </source>
</reference>
<evidence type="ECO:0000313" key="2">
    <source>
        <dbReference type="Proteomes" id="UP000177622"/>
    </source>
</evidence>
<gene>
    <name evidence="1" type="ORF">PENARI_c008G00279</name>
</gene>
<dbReference type="RefSeq" id="XP_022488814.1">
    <property type="nucleotide sequence ID" value="XM_022631272.1"/>
</dbReference>
<dbReference type="Proteomes" id="UP000177622">
    <property type="component" value="Unassembled WGS sequence"/>
</dbReference>
<dbReference type="GeneID" id="34576006"/>
<keyword evidence="2" id="KW-1185">Reference proteome</keyword>
<dbReference type="AlphaFoldDB" id="A0A1F5LJV2"/>
<organism evidence="1 2">
    <name type="scientific">Penicillium arizonense</name>
    <dbReference type="NCBI Taxonomy" id="1835702"/>
    <lineage>
        <taxon>Eukaryota</taxon>
        <taxon>Fungi</taxon>
        <taxon>Dikarya</taxon>
        <taxon>Ascomycota</taxon>
        <taxon>Pezizomycotina</taxon>
        <taxon>Eurotiomycetes</taxon>
        <taxon>Eurotiomycetidae</taxon>
        <taxon>Eurotiales</taxon>
        <taxon>Aspergillaceae</taxon>
        <taxon>Penicillium</taxon>
    </lineage>
</organism>
<evidence type="ECO:0000313" key="1">
    <source>
        <dbReference type="EMBL" id="OGE53376.1"/>
    </source>
</evidence>
<name>A0A1F5LJV2_PENAI</name>
<protein>
    <submittedName>
        <fullName evidence="1">Uncharacterized protein</fullName>
    </submittedName>
</protein>
<comment type="caution">
    <text evidence="1">The sequence shown here is derived from an EMBL/GenBank/DDBJ whole genome shotgun (WGS) entry which is preliminary data.</text>
</comment>
<dbReference type="EMBL" id="LXJU01000008">
    <property type="protein sequence ID" value="OGE53376.1"/>
    <property type="molecule type" value="Genomic_DNA"/>
</dbReference>
<accession>A0A1F5LJV2</accession>